<dbReference type="VEuPathDB" id="PlasmoDB:PVX_143260"/>
<dbReference type="OrthoDB" id="10328702at2759"/>
<evidence type="ECO:0000313" key="2">
    <source>
        <dbReference type="EMBL" id="VUZ98013.1"/>
    </source>
</evidence>
<accession>A0A565A019</accession>
<dbReference type="VEuPathDB" id="PlasmoDB:PVW1_070006300"/>
<protein>
    <recommendedName>
        <fullName evidence="4">Variable surface protein</fullName>
    </recommendedName>
</protein>
<dbReference type="Pfam" id="PF12420">
    <property type="entry name" value="DUF3671"/>
    <property type="match status" value="1"/>
</dbReference>
<dbReference type="AlphaFoldDB" id="A0A565A019"/>
<organism evidence="2 3">
    <name type="scientific">Plasmodium vivax</name>
    <name type="common">malaria parasite P. vivax</name>
    <dbReference type="NCBI Taxonomy" id="5855"/>
    <lineage>
        <taxon>Eukaryota</taxon>
        <taxon>Sar</taxon>
        <taxon>Alveolata</taxon>
        <taxon>Apicomplexa</taxon>
        <taxon>Aconoidasida</taxon>
        <taxon>Haemosporida</taxon>
        <taxon>Plasmodiidae</taxon>
        <taxon>Plasmodium</taxon>
        <taxon>Plasmodium (Plasmodium)</taxon>
    </lineage>
</organism>
<feature type="transmembrane region" description="Helical" evidence="1">
    <location>
        <begin position="155"/>
        <end position="177"/>
    </location>
</feature>
<feature type="transmembrane region" description="Helical" evidence="1">
    <location>
        <begin position="6"/>
        <end position="30"/>
    </location>
</feature>
<reference evidence="3" key="1">
    <citation type="submission" date="2016-07" db="EMBL/GenBank/DDBJ databases">
        <authorList>
            <consortium name="Pathogen Informatics"/>
        </authorList>
    </citation>
    <scope>NUCLEOTIDE SEQUENCE [LARGE SCALE GENOMIC DNA]</scope>
</reference>
<sequence length="251" mass="30036">MINFHIFIKIVTFIFLMWMYICNNDVFCFIKILKKERQQYGTINMRHFRLLAIKNGIPKELEYASCGNAFSYEKYKKLKMKKEDTSTYKRLKREGLNELDIYKKSFQCKYNKKKGLAKLDCYCEKKIFAKIDDICEFARKTKNEKKRFKKIGKKYGLPYCLSVLYIFIALIITIIDISDTKWLWLPKNPPETIYKTFCYILFVVIPIIIFLVLSYITIKIRKYDRLVEGKVEGKMFAKKISCYYDDAFNST</sequence>
<name>A0A565A019_PLAVI</name>
<keyword evidence="1" id="KW-0812">Transmembrane</keyword>
<dbReference type="InterPro" id="IPR022139">
    <property type="entry name" value="Fam-L/Fam-M-like_plasmodium"/>
</dbReference>
<evidence type="ECO:0000256" key="1">
    <source>
        <dbReference type="SAM" id="Phobius"/>
    </source>
</evidence>
<gene>
    <name evidence="2" type="ORF">PVP01_1272700</name>
</gene>
<dbReference type="Proteomes" id="UP000220605">
    <property type="component" value="Chromosome 12"/>
</dbReference>
<dbReference type="EMBL" id="LT635623">
    <property type="protein sequence ID" value="VUZ98013.1"/>
    <property type="molecule type" value="Genomic_DNA"/>
</dbReference>
<evidence type="ECO:0008006" key="4">
    <source>
        <dbReference type="Google" id="ProtNLM"/>
    </source>
</evidence>
<keyword evidence="1" id="KW-0472">Membrane</keyword>
<feature type="transmembrane region" description="Helical" evidence="1">
    <location>
        <begin position="197"/>
        <end position="218"/>
    </location>
</feature>
<dbReference type="VEuPathDB" id="PlasmoDB:PVP01_1272700"/>
<proteinExistence type="predicted"/>
<keyword evidence="1" id="KW-1133">Transmembrane helix</keyword>
<evidence type="ECO:0000313" key="3">
    <source>
        <dbReference type="Proteomes" id="UP000220605"/>
    </source>
</evidence>
<dbReference type="VEuPathDB" id="PlasmoDB:PVPAM_120078000"/>